<evidence type="ECO:0000256" key="6">
    <source>
        <dbReference type="ARBA" id="ARBA00022840"/>
    </source>
</evidence>
<comment type="caution">
    <text evidence="11">The sequence shown here is derived from an EMBL/GenBank/DDBJ whole genome shotgun (WGS) entry which is preliminary data.</text>
</comment>
<dbReference type="GO" id="GO:0016887">
    <property type="term" value="F:ATP hydrolysis activity"/>
    <property type="evidence" value="ECO:0007669"/>
    <property type="project" value="InterPro"/>
</dbReference>
<dbReference type="OrthoDB" id="422637at2759"/>
<dbReference type="InterPro" id="IPR011527">
    <property type="entry name" value="ABC1_TM_dom"/>
</dbReference>
<keyword evidence="5" id="KW-0547">Nucleotide-binding</keyword>
<dbReference type="GO" id="GO:0005524">
    <property type="term" value="F:ATP binding"/>
    <property type="evidence" value="ECO:0007669"/>
    <property type="project" value="UniProtKB-KW"/>
</dbReference>
<dbReference type="Pfam" id="PF06472">
    <property type="entry name" value="ABC_membrane_2"/>
    <property type="match status" value="1"/>
</dbReference>
<organism evidence="11 13">
    <name type="scientific">Amphibalanus amphitrite</name>
    <name type="common">Striped barnacle</name>
    <name type="synonym">Balanus amphitrite</name>
    <dbReference type="NCBI Taxonomy" id="1232801"/>
    <lineage>
        <taxon>Eukaryota</taxon>
        <taxon>Metazoa</taxon>
        <taxon>Ecdysozoa</taxon>
        <taxon>Arthropoda</taxon>
        <taxon>Crustacea</taxon>
        <taxon>Multicrustacea</taxon>
        <taxon>Cirripedia</taxon>
        <taxon>Thoracica</taxon>
        <taxon>Thoracicalcarea</taxon>
        <taxon>Balanomorpha</taxon>
        <taxon>Balanoidea</taxon>
        <taxon>Balanidae</taxon>
        <taxon>Amphibalaninae</taxon>
        <taxon>Amphibalanus</taxon>
    </lineage>
</organism>
<evidence type="ECO:0000256" key="5">
    <source>
        <dbReference type="ARBA" id="ARBA00022741"/>
    </source>
</evidence>
<keyword evidence="7 9" id="KW-1133">Transmembrane helix</keyword>
<dbReference type="Pfam" id="PF00005">
    <property type="entry name" value="ABC_tran"/>
    <property type="match status" value="1"/>
</dbReference>
<dbReference type="SUPFAM" id="SSF52540">
    <property type="entry name" value="P-loop containing nucleoside triphosphate hydrolases"/>
    <property type="match status" value="1"/>
</dbReference>
<sequence length="676" mass="76467">MPGVWSKLTPEVVGRIPPAAAMNALSGAAMCLWIGHFLKRYAQRQKRPCVGFTGHRTYRASSKKERAAVDAVFFRRLRRLLGILIPGPLSSPVAYIVLVALVLVARTACDVWLIKNHTMIETSLIGGSRSAFLSHAWDYTRMMPVVSLINNLLKYSLNQLQLDLRVRLTRHLYDQYMKGYTFYQMNNLDNRIQNADHLLTNDVNQFCTGLVDLYSNLSKPLLDIVLYVQRLSAGLGRQVPGYMIAYLLVSGLFLTNLRRPVGSMTVKEQKLEAEYRFVNSRLITNCEEVAFYQGSEREKITLNSEFRKLIDHMKTLLHFKFSVGFVDNIIAKYLATLVGCFTVSIPFLAAAGPMAGLPPGQRQQRYYENGRMMVRLAESIGRLVLAGREMTRLSGFTVRISKLLEVLNDLNNGHYERTMLTPQSNGLKSSSSSSSLARPVMALDPKAGKVVLQDHIIRFEHVPLVTPNGDVLVQELNFEVRSGMNVLVCGPNGCGKSSLFRILGELWPVFGGTLTKPDRSQLFYIPQRPYMTLGTLRDQVIYPDTVAAMRRRGRTDEWLLQLLEEVQLGYIHERENGWDAVADWGDVLSGGEKQRVAMARLFYHRPQFAILDECTSAVSVDVEGSMYSYCRKMGITLFTVSHRKSLWVHHEYYLQMDGRGEFVFKPITEGTDQFGS</sequence>
<dbReference type="EMBL" id="VIIS01000206">
    <property type="protein sequence ID" value="KAF0311893.1"/>
    <property type="molecule type" value="Genomic_DNA"/>
</dbReference>
<evidence type="ECO:0000313" key="13">
    <source>
        <dbReference type="Proteomes" id="UP000440578"/>
    </source>
</evidence>
<dbReference type="GO" id="GO:0006635">
    <property type="term" value="P:fatty acid beta-oxidation"/>
    <property type="evidence" value="ECO:0007669"/>
    <property type="project" value="TreeGrafter"/>
</dbReference>
<keyword evidence="6 11" id="KW-0067">ATP-binding</keyword>
<dbReference type="CDD" id="cd03223">
    <property type="entry name" value="ABCD_peroxisomal_ALDP"/>
    <property type="match status" value="1"/>
</dbReference>
<dbReference type="InterPro" id="IPR050835">
    <property type="entry name" value="ABC_transporter_sub-D"/>
</dbReference>
<accession>A0A6A4WLF8</accession>
<gene>
    <name evidence="11" type="primary">ABCD3_1</name>
    <name evidence="12" type="synonym">ABCD3_0</name>
    <name evidence="12" type="ORF">FJT64_017291</name>
    <name evidence="11" type="ORF">FJT64_020510</name>
</gene>
<dbReference type="PANTHER" id="PTHR11384:SF62">
    <property type="entry name" value="ATP-BINDING CASSETTE SUB-FAMILY D MEMBER 3"/>
    <property type="match status" value="1"/>
</dbReference>
<dbReference type="EMBL" id="VIIS01000505">
    <property type="protein sequence ID" value="KAF0308227.1"/>
    <property type="molecule type" value="Genomic_DNA"/>
</dbReference>
<dbReference type="PANTHER" id="PTHR11384">
    <property type="entry name" value="ATP-BINDING CASSETTE, SUB-FAMILY D MEMBER"/>
    <property type="match status" value="1"/>
</dbReference>
<evidence type="ECO:0000313" key="11">
    <source>
        <dbReference type="EMBL" id="KAF0308227.1"/>
    </source>
</evidence>
<dbReference type="InterPro" id="IPR003593">
    <property type="entry name" value="AAA+_ATPase"/>
</dbReference>
<protein>
    <submittedName>
        <fullName evidence="11">ATP-binding cassette sub-family D member 3</fullName>
    </submittedName>
</protein>
<evidence type="ECO:0000256" key="3">
    <source>
        <dbReference type="ARBA" id="ARBA00022448"/>
    </source>
</evidence>
<feature type="transmembrane region" description="Helical" evidence="9">
    <location>
        <begin position="20"/>
        <end position="38"/>
    </location>
</feature>
<proteinExistence type="inferred from homology"/>
<reference evidence="11 13" key="1">
    <citation type="submission" date="2019-07" db="EMBL/GenBank/DDBJ databases">
        <title>Draft genome assembly of a fouling barnacle, Amphibalanus amphitrite (Darwin, 1854): The first reference genome for Thecostraca.</title>
        <authorList>
            <person name="Kim W."/>
        </authorList>
    </citation>
    <scope>NUCLEOTIDE SEQUENCE [LARGE SCALE GENOMIC DNA]</scope>
    <source>
        <strain evidence="11">SNU_AA5</strain>
        <tissue evidence="11">Soma without cirri and trophi</tissue>
    </source>
</reference>
<dbReference type="InterPro" id="IPR027417">
    <property type="entry name" value="P-loop_NTPase"/>
</dbReference>
<keyword evidence="13" id="KW-1185">Reference proteome</keyword>
<evidence type="ECO:0000256" key="7">
    <source>
        <dbReference type="ARBA" id="ARBA00022989"/>
    </source>
</evidence>
<keyword evidence="4 9" id="KW-0812">Transmembrane</keyword>
<dbReference type="SMART" id="SM00382">
    <property type="entry name" value="AAA"/>
    <property type="match status" value="1"/>
</dbReference>
<keyword evidence="8 9" id="KW-0472">Membrane</keyword>
<evidence type="ECO:0000256" key="1">
    <source>
        <dbReference type="ARBA" id="ARBA00004585"/>
    </source>
</evidence>
<evidence type="ECO:0000256" key="9">
    <source>
        <dbReference type="SAM" id="Phobius"/>
    </source>
</evidence>
<keyword evidence="3" id="KW-0813">Transport</keyword>
<feature type="domain" description="ABC transporter" evidence="10">
    <location>
        <begin position="457"/>
        <end position="676"/>
    </location>
</feature>
<dbReference type="PROSITE" id="PS50893">
    <property type="entry name" value="ABC_TRANSPORTER_2"/>
    <property type="match status" value="1"/>
</dbReference>
<evidence type="ECO:0000259" key="10">
    <source>
        <dbReference type="PROSITE" id="PS50893"/>
    </source>
</evidence>
<evidence type="ECO:0000256" key="8">
    <source>
        <dbReference type="ARBA" id="ARBA00023136"/>
    </source>
</evidence>
<evidence type="ECO:0000313" key="12">
    <source>
        <dbReference type="EMBL" id="KAF0311893.1"/>
    </source>
</evidence>
<dbReference type="GO" id="GO:0005324">
    <property type="term" value="F:long-chain fatty acid transmembrane transporter activity"/>
    <property type="evidence" value="ECO:0007669"/>
    <property type="project" value="TreeGrafter"/>
</dbReference>
<comment type="subcellular location">
    <subcellularLocation>
        <location evidence="1">Peroxisome membrane</location>
        <topology evidence="1">Multi-pass membrane protein</topology>
    </subcellularLocation>
</comment>
<dbReference type="SUPFAM" id="SSF90123">
    <property type="entry name" value="ABC transporter transmembrane region"/>
    <property type="match status" value="1"/>
</dbReference>
<dbReference type="GO" id="GO:0005778">
    <property type="term" value="C:peroxisomal membrane"/>
    <property type="evidence" value="ECO:0007669"/>
    <property type="project" value="UniProtKB-SubCell"/>
</dbReference>
<dbReference type="FunFam" id="3.40.50.300:FF:000636">
    <property type="entry name" value="ATP-binding cassette sub-family D member 3"/>
    <property type="match status" value="1"/>
</dbReference>
<dbReference type="Gene3D" id="3.40.50.300">
    <property type="entry name" value="P-loop containing nucleotide triphosphate hydrolases"/>
    <property type="match status" value="1"/>
</dbReference>
<evidence type="ECO:0000256" key="2">
    <source>
        <dbReference type="ARBA" id="ARBA00008575"/>
    </source>
</evidence>
<dbReference type="GO" id="GO:0007031">
    <property type="term" value="P:peroxisome organization"/>
    <property type="evidence" value="ECO:0007669"/>
    <property type="project" value="TreeGrafter"/>
</dbReference>
<dbReference type="InterPro" id="IPR017871">
    <property type="entry name" value="ABC_transporter-like_CS"/>
</dbReference>
<dbReference type="GO" id="GO:0015910">
    <property type="term" value="P:long-chain fatty acid import into peroxisome"/>
    <property type="evidence" value="ECO:0007669"/>
    <property type="project" value="TreeGrafter"/>
</dbReference>
<dbReference type="InterPro" id="IPR003439">
    <property type="entry name" value="ABC_transporter-like_ATP-bd"/>
</dbReference>
<dbReference type="GO" id="GO:0042760">
    <property type="term" value="P:very long-chain fatty acid catabolic process"/>
    <property type="evidence" value="ECO:0007669"/>
    <property type="project" value="TreeGrafter"/>
</dbReference>
<dbReference type="GO" id="GO:0140359">
    <property type="term" value="F:ABC-type transporter activity"/>
    <property type="evidence" value="ECO:0007669"/>
    <property type="project" value="InterPro"/>
</dbReference>
<comment type="similarity">
    <text evidence="2">Belongs to the ABC transporter superfamily. ABCD family. Peroxisomal fatty acyl CoA transporter (TC 3.A.1.203) subfamily.</text>
</comment>
<feature type="transmembrane region" description="Helical" evidence="9">
    <location>
        <begin position="80"/>
        <end position="105"/>
    </location>
</feature>
<name>A0A6A4WLF8_AMPAM</name>
<evidence type="ECO:0000256" key="4">
    <source>
        <dbReference type="ARBA" id="ARBA00022692"/>
    </source>
</evidence>
<dbReference type="Proteomes" id="UP000440578">
    <property type="component" value="Unassembled WGS sequence"/>
</dbReference>
<dbReference type="PROSITE" id="PS00211">
    <property type="entry name" value="ABC_TRANSPORTER_1"/>
    <property type="match status" value="1"/>
</dbReference>
<dbReference type="InterPro" id="IPR036640">
    <property type="entry name" value="ABC1_TM_sf"/>
</dbReference>
<dbReference type="AlphaFoldDB" id="A0A6A4WLF8"/>